<dbReference type="Proteomes" id="UP000253729">
    <property type="component" value="Unassembled WGS sequence"/>
</dbReference>
<gene>
    <name evidence="1" type="ORF">BDQ94DRAFT_133668</name>
</gene>
<sequence length="60" mass="6507">MSLDGRPPALAAAISVCRIRSHYPRLVQRSSNAPPKVGLGHAGLDRLSFPLLRGRQSMIN</sequence>
<name>A0A3F3QKJ6_9EURO</name>
<keyword evidence="2" id="KW-1185">Reference proteome</keyword>
<dbReference type="GeneID" id="38132688"/>
<reference evidence="1 2" key="1">
    <citation type="submission" date="2018-07" db="EMBL/GenBank/DDBJ databases">
        <title>The genomes of Aspergillus section Nigri reveals drivers in fungal speciation.</title>
        <authorList>
            <consortium name="DOE Joint Genome Institute"/>
            <person name="Vesth T.C."/>
            <person name="Nybo J."/>
            <person name="Theobald S."/>
            <person name="Brandl J."/>
            <person name="Frisvad J.C."/>
            <person name="Nielsen K.F."/>
            <person name="Lyhne E.K."/>
            <person name="Kogle M.E."/>
            <person name="Kuo A."/>
            <person name="Riley R."/>
            <person name="Clum A."/>
            <person name="Nolan M."/>
            <person name="Lipzen A."/>
            <person name="Salamov A."/>
            <person name="Henrissat B."/>
            <person name="Wiebenga A."/>
            <person name="De vries R.P."/>
            <person name="Grigoriev I.V."/>
            <person name="Mortensen U.H."/>
            <person name="Andersen M.R."/>
            <person name="Baker S.E."/>
        </authorList>
    </citation>
    <scope>NUCLEOTIDE SEQUENCE [LARGE SCALE GENOMIC DNA]</scope>
    <source>
        <strain evidence="1 2">CBS 139.54b</strain>
    </source>
</reference>
<dbReference type="AlphaFoldDB" id="A0A3F3QKJ6"/>
<organism evidence="1 2">
    <name type="scientific">Aspergillus welwitschiae</name>
    <dbReference type="NCBI Taxonomy" id="1341132"/>
    <lineage>
        <taxon>Eukaryota</taxon>
        <taxon>Fungi</taxon>
        <taxon>Dikarya</taxon>
        <taxon>Ascomycota</taxon>
        <taxon>Pezizomycotina</taxon>
        <taxon>Eurotiomycetes</taxon>
        <taxon>Eurotiomycetidae</taxon>
        <taxon>Eurotiales</taxon>
        <taxon>Aspergillaceae</taxon>
        <taxon>Aspergillus</taxon>
        <taxon>Aspergillus subgen. Circumdati</taxon>
    </lineage>
</organism>
<evidence type="ECO:0000313" key="2">
    <source>
        <dbReference type="Proteomes" id="UP000253729"/>
    </source>
</evidence>
<proteinExistence type="predicted"/>
<protein>
    <submittedName>
        <fullName evidence="1">Uncharacterized protein</fullName>
    </submittedName>
</protein>
<accession>A0A3F3QKJ6</accession>
<evidence type="ECO:0000313" key="1">
    <source>
        <dbReference type="EMBL" id="RDH39778.1"/>
    </source>
</evidence>
<dbReference type="EMBL" id="KZ852032">
    <property type="protein sequence ID" value="RDH39778.1"/>
    <property type="molecule type" value="Genomic_DNA"/>
</dbReference>
<dbReference type="RefSeq" id="XP_026632800.1">
    <property type="nucleotide sequence ID" value="XM_026764332.1"/>
</dbReference>